<evidence type="ECO:0000256" key="1">
    <source>
        <dbReference type="SAM" id="MobiDB-lite"/>
    </source>
</evidence>
<evidence type="ECO:0000313" key="4">
    <source>
        <dbReference type="Proteomes" id="UP000054324"/>
    </source>
</evidence>
<keyword evidence="2" id="KW-1133">Transmembrane helix</keyword>
<feature type="region of interest" description="Disordered" evidence="1">
    <location>
        <begin position="138"/>
        <end position="158"/>
    </location>
</feature>
<dbReference type="AlphaFoldDB" id="A0A074ZY78"/>
<dbReference type="EMBL" id="KL596703">
    <property type="protein sequence ID" value="KER28255.1"/>
    <property type="molecule type" value="Genomic_DNA"/>
</dbReference>
<keyword evidence="4" id="KW-1185">Reference proteome</keyword>
<dbReference type="RefSeq" id="XP_009167975.1">
    <property type="nucleotide sequence ID" value="XM_009169711.1"/>
</dbReference>
<feature type="transmembrane region" description="Helical" evidence="2">
    <location>
        <begin position="77"/>
        <end position="95"/>
    </location>
</feature>
<dbReference type="GeneID" id="20319039"/>
<dbReference type="STRING" id="6198.A0A074ZY78"/>
<reference evidence="3 4" key="1">
    <citation type="submission" date="2013-11" db="EMBL/GenBank/DDBJ databases">
        <title>Opisthorchis viverrini - life in the bile duct.</title>
        <authorList>
            <person name="Young N.D."/>
            <person name="Nagarajan N."/>
            <person name="Lin S.J."/>
            <person name="Korhonen P.K."/>
            <person name="Jex A.R."/>
            <person name="Hall R.S."/>
            <person name="Safavi-Hemami H."/>
            <person name="Kaewkong W."/>
            <person name="Bertrand D."/>
            <person name="Gao S."/>
            <person name="Seet Q."/>
            <person name="Wongkham S."/>
            <person name="Teh B.T."/>
            <person name="Wongkham C."/>
            <person name="Intapan P.M."/>
            <person name="Maleewong W."/>
            <person name="Yang X."/>
            <person name="Hu M."/>
            <person name="Wang Z."/>
            <person name="Hofmann A."/>
            <person name="Sternberg P.W."/>
            <person name="Tan P."/>
            <person name="Wang J."/>
            <person name="Gasser R.B."/>
        </authorList>
    </citation>
    <scope>NUCLEOTIDE SEQUENCE [LARGE SCALE GENOMIC DNA]</scope>
</reference>
<keyword evidence="2" id="KW-0472">Membrane</keyword>
<accession>A0A074ZY78</accession>
<keyword evidence="2" id="KW-0812">Transmembrane</keyword>
<protein>
    <submittedName>
        <fullName evidence="3">Uncharacterized protein</fullName>
    </submittedName>
</protein>
<dbReference type="CTD" id="20319039"/>
<dbReference type="Proteomes" id="UP000054324">
    <property type="component" value="Unassembled WGS sequence"/>
</dbReference>
<gene>
    <name evidence="3" type="ORF">T265_04857</name>
</gene>
<name>A0A074ZY78_OPIVI</name>
<dbReference type="OrthoDB" id="10620096at2759"/>
<proteinExistence type="predicted"/>
<organism evidence="3 4">
    <name type="scientific">Opisthorchis viverrini</name>
    <name type="common">Southeast Asian liver fluke</name>
    <dbReference type="NCBI Taxonomy" id="6198"/>
    <lineage>
        <taxon>Eukaryota</taxon>
        <taxon>Metazoa</taxon>
        <taxon>Spiralia</taxon>
        <taxon>Lophotrochozoa</taxon>
        <taxon>Platyhelminthes</taxon>
        <taxon>Trematoda</taxon>
        <taxon>Digenea</taxon>
        <taxon>Opisthorchiida</taxon>
        <taxon>Opisthorchiata</taxon>
        <taxon>Opisthorchiidae</taxon>
        <taxon>Opisthorchis</taxon>
    </lineage>
</organism>
<sequence>MPTDRLQTIEQGSKTLTCNLVTKSGHRSSPERAFLEIRCLHSFDGQIQANVTKWPHEFRNRIPFFSRRKAKFYGQHILFACLPISSITVTLVVFVEGPVYTTSNARVPDLTIAGDPLRTPGHQDIIKIDKPWLSEARAQTPSPSTATPVTKGGATHGWSKRGDHVSWEGCRVLIILVHKLDLMYEAGLDKPKKIYFSAGCLVPSDTIGKQLKSTSAPMFTEQLDENPGVCSSSKFSSVSLAVEEFLNKGGESLGVNNPAGSPSCSDFSVGDSLETAMKRVHHLSNELAVVVTFVDELNGKTNGELEWRRLEHQTKQVLLRISQCEDMMRDMAIIPVNIFVAQSLQAKLVDSETAEESLRSEQALRWDSPAFSSGP</sequence>
<dbReference type="KEGG" id="ovi:T265_04857"/>
<evidence type="ECO:0000256" key="2">
    <source>
        <dbReference type="SAM" id="Phobius"/>
    </source>
</evidence>
<evidence type="ECO:0000313" key="3">
    <source>
        <dbReference type="EMBL" id="KER28255.1"/>
    </source>
</evidence>
<feature type="compositionally biased region" description="Polar residues" evidence="1">
    <location>
        <begin position="138"/>
        <end position="148"/>
    </location>
</feature>